<gene>
    <name evidence="2" type="ORF">LPB137_04645</name>
</gene>
<dbReference type="KEGG" id="alp:LPB137_04645"/>
<dbReference type="RefSeq" id="WP_076085022.1">
    <property type="nucleotide sequence ID" value="NZ_CP019070.1"/>
</dbReference>
<organism evidence="2 3">
    <name type="scientific">Poseidonibacter parvus</name>
    <dbReference type="NCBI Taxonomy" id="1850254"/>
    <lineage>
        <taxon>Bacteria</taxon>
        <taxon>Pseudomonadati</taxon>
        <taxon>Campylobacterota</taxon>
        <taxon>Epsilonproteobacteria</taxon>
        <taxon>Campylobacterales</taxon>
        <taxon>Arcobacteraceae</taxon>
        <taxon>Poseidonibacter</taxon>
    </lineage>
</organism>
<dbReference type="EMBL" id="CP019070">
    <property type="protein sequence ID" value="APW65181.1"/>
    <property type="molecule type" value="Genomic_DNA"/>
</dbReference>
<sequence>MYKLLLLLLPTLLFSKFQVTTSLPFEAHIIKQIGQNHIRIKTISNNFSNKILDLSPTEISSLAGTRVYFNFGLDIEKEYEKIFLKSRKELNAVNMSKDIKKLKYEGEDNPFVWLDPILLREVAKNIYETLSKIDPYNKNDYEANYYNFLNKLDASFLEIKKKLADSEIYNIFVFDEKFDYFAKRFKINKYIRKKRILSASEIKPLVRFVKKNQIKVVFIEENKNINFAKSLSGHSNILIKTFNPYEELLFYNLSKIAQEFIE</sequence>
<protein>
    <recommendedName>
        <fullName evidence="4">Zinc ABC transporter substrate-binding protein</fullName>
    </recommendedName>
</protein>
<dbReference type="SUPFAM" id="SSF53807">
    <property type="entry name" value="Helical backbone' metal receptor"/>
    <property type="match status" value="1"/>
</dbReference>
<dbReference type="AlphaFoldDB" id="A0A1P8KKW2"/>
<accession>A0A1P8KKW2</accession>
<dbReference type="GO" id="GO:0030001">
    <property type="term" value="P:metal ion transport"/>
    <property type="evidence" value="ECO:0007669"/>
    <property type="project" value="InterPro"/>
</dbReference>
<dbReference type="GO" id="GO:0046872">
    <property type="term" value="F:metal ion binding"/>
    <property type="evidence" value="ECO:0007669"/>
    <property type="project" value="InterPro"/>
</dbReference>
<proteinExistence type="predicted"/>
<feature type="signal peptide" evidence="1">
    <location>
        <begin position="1"/>
        <end position="21"/>
    </location>
</feature>
<feature type="chain" id="PRO_5013088786" description="Zinc ABC transporter substrate-binding protein" evidence="1">
    <location>
        <begin position="22"/>
        <end position="262"/>
    </location>
</feature>
<dbReference type="STRING" id="1850254.LPB137_04645"/>
<dbReference type="Gene3D" id="3.40.50.1980">
    <property type="entry name" value="Nitrogenase molybdenum iron protein domain"/>
    <property type="match status" value="2"/>
</dbReference>
<dbReference type="PANTHER" id="PTHR42953">
    <property type="entry name" value="HIGH-AFFINITY ZINC UPTAKE SYSTEM PROTEIN ZNUA-RELATED"/>
    <property type="match status" value="1"/>
</dbReference>
<dbReference type="Pfam" id="PF01297">
    <property type="entry name" value="ZnuA"/>
    <property type="match status" value="1"/>
</dbReference>
<keyword evidence="3" id="KW-1185">Reference proteome</keyword>
<dbReference type="InterPro" id="IPR006127">
    <property type="entry name" value="ZnuA-like"/>
</dbReference>
<dbReference type="Proteomes" id="UP000186074">
    <property type="component" value="Chromosome"/>
</dbReference>
<reference evidence="2 3" key="1">
    <citation type="submission" date="2017-01" db="EMBL/GenBank/DDBJ databases">
        <title>Genome sequencing of Arcobacter sp. LPB0137.</title>
        <authorList>
            <person name="Lee G.-W."/>
            <person name="Yi H."/>
        </authorList>
    </citation>
    <scope>NUCLEOTIDE SEQUENCE [LARGE SCALE GENOMIC DNA]</scope>
    <source>
        <strain evidence="2 3">LPB0137</strain>
    </source>
</reference>
<evidence type="ECO:0000313" key="3">
    <source>
        <dbReference type="Proteomes" id="UP000186074"/>
    </source>
</evidence>
<evidence type="ECO:0000313" key="2">
    <source>
        <dbReference type="EMBL" id="APW65181.1"/>
    </source>
</evidence>
<evidence type="ECO:0008006" key="4">
    <source>
        <dbReference type="Google" id="ProtNLM"/>
    </source>
</evidence>
<evidence type="ECO:0000256" key="1">
    <source>
        <dbReference type="SAM" id="SignalP"/>
    </source>
</evidence>
<name>A0A1P8KKW2_9BACT</name>
<dbReference type="InterPro" id="IPR050492">
    <property type="entry name" value="Bact_metal-bind_prot9"/>
</dbReference>
<keyword evidence="1" id="KW-0732">Signal</keyword>